<accession>A0A1H0PML9</accession>
<keyword evidence="2 4" id="KW-0418">Kinase</keyword>
<dbReference type="InterPro" id="IPR002173">
    <property type="entry name" value="Carboh/pur_kinase_PfkB_CS"/>
</dbReference>
<dbReference type="InterPro" id="IPR029056">
    <property type="entry name" value="Ribokinase-like"/>
</dbReference>
<evidence type="ECO:0000259" key="3">
    <source>
        <dbReference type="Pfam" id="PF00294"/>
    </source>
</evidence>
<dbReference type="RefSeq" id="WP_176786345.1">
    <property type="nucleotide sequence ID" value="NZ_FNJN01000004.1"/>
</dbReference>
<dbReference type="EMBL" id="FNJN01000004">
    <property type="protein sequence ID" value="SDP06040.1"/>
    <property type="molecule type" value="Genomic_DNA"/>
</dbReference>
<dbReference type="Pfam" id="PF00294">
    <property type="entry name" value="PfkB"/>
    <property type="match status" value="1"/>
</dbReference>
<reference evidence="4 5" key="1">
    <citation type="submission" date="2016-10" db="EMBL/GenBank/DDBJ databases">
        <authorList>
            <person name="de Groot N.N."/>
        </authorList>
    </citation>
    <scope>NUCLEOTIDE SEQUENCE [LARGE SCALE GENOMIC DNA]</scope>
    <source>
        <strain evidence="4 5">StLB037</strain>
    </source>
</reference>
<dbReference type="PANTHER" id="PTHR46566">
    <property type="entry name" value="1-PHOSPHOFRUCTOKINASE-RELATED"/>
    <property type="match status" value="1"/>
</dbReference>
<evidence type="ECO:0000256" key="2">
    <source>
        <dbReference type="ARBA" id="ARBA00022777"/>
    </source>
</evidence>
<dbReference type="Proteomes" id="UP000186456">
    <property type="component" value="Unassembled WGS sequence"/>
</dbReference>
<dbReference type="PANTHER" id="PTHR46566:SF5">
    <property type="entry name" value="1-PHOSPHOFRUCTOKINASE"/>
    <property type="match status" value="1"/>
</dbReference>
<dbReference type="AlphaFoldDB" id="A0A1H0PML9"/>
<dbReference type="GO" id="GO:0005829">
    <property type="term" value="C:cytosol"/>
    <property type="evidence" value="ECO:0007669"/>
    <property type="project" value="TreeGrafter"/>
</dbReference>
<gene>
    <name evidence="4" type="ORF">SAMN04487788_1874</name>
</gene>
<dbReference type="PROSITE" id="PS00584">
    <property type="entry name" value="PFKB_KINASES_2"/>
    <property type="match status" value="1"/>
</dbReference>
<evidence type="ECO:0000313" key="5">
    <source>
        <dbReference type="Proteomes" id="UP000186456"/>
    </source>
</evidence>
<organism evidence="4 5">
    <name type="scientific">Microbacterium testaceum (strain StLB037)</name>
    <dbReference type="NCBI Taxonomy" id="979556"/>
    <lineage>
        <taxon>Bacteria</taxon>
        <taxon>Bacillati</taxon>
        <taxon>Actinomycetota</taxon>
        <taxon>Actinomycetes</taxon>
        <taxon>Micrococcales</taxon>
        <taxon>Microbacteriaceae</taxon>
        <taxon>Microbacterium</taxon>
    </lineage>
</organism>
<evidence type="ECO:0000313" key="4">
    <source>
        <dbReference type="EMBL" id="SDP06040.1"/>
    </source>
</evidence>
<dbReference type="InterPro" id="IPR011611">
    <property type="entry name" value="PfkB_dom"/>
</dbReference>
<keyword evidence="1" id="KW-0808">Transferase</keyword>
<dbReference type="Gene3D" id="3.40.1190.20">
    <property type="match status" value="1"/>
</dbReference>
<proteinExistence type="predicted"/>
<evidence type="ECO:0000256" key="1">
    <source>
        <dbReference type="ARBA" id="ARBA00022679"/>
    </source>
</evidence>
<dbReference type="GO" id="GO:0008443">
    <property type="term" value="F:phosphofructokinase activity"/>
    <property type="evidence" value="ECO:0007669"/>
    <property type="project" value="TreeGrafter"/>
</dbReference>
<dbReference type="SUPFAM" id="SSF53613">
    <property type="entry name" value="Ribokinase-like"/>
    <property type="match status" value="1"/>
</dbReference>
<feature type="domain" description="Carbohydrate kinase PfkB" evidence="3">
    <location>
        <begin position="13"/>
        <end position="290"/>
    </location>
</feature>
<sequence>MTRIVTLTAAGAIDATYRVDAVRPGAFARAESYTREVSGKGVNVSAALAAGGADTAAVVVLGADDVRFARCGLTAPLLRIVEVPGATRVNTSIIDAAGSTTKVNAPTPPLSADAWDATVSALREELSTRGDTWLVISGSLPELAGAGALVDLGPVRTLARELGARIAVDTSGAALDALLADPAGIDLLTPNVDELAAAVGRSLETLGDVVVAAREIVARGVTTVLASMGADGLLAVSADRAVFARADAPFVANTAGAGDAALAGFLLGLTRAPGASVAGADPLTVAAASAAEWGAHAVAHASTVVSRPPLGIRTRVDTAPDLARVLTPEGEAPPITPLVEETA</sequence>
<name>A0A1H0PML9_MICTS</name>
<protein>
    <submittedName>
        <fullName evidence="4">Fructose-1-phosphate kinase</fullName>
    </submittedName>
</protein>